<dbReference type="Proteomes" id="UP000678679">
    <property type="component" value="Chromosome 2"/>
</dbReference>
<protein>
    <submittedName>
        <fullName evidence="1">Uncharacterized protein</fullName>
    </submittedName>
</protein>
<dbReference type="AlphaFoldDB" id="A0AAX1NF99"/>
<evidence type="ECO:0000313" key="1">
    <source>
        <dbReference type="EMBL" id="QWG04748.1"/>
    </source>
</evidence>
<name>A0AAX1NF99_9BACT</name>
<keyword evidence="2" id="KW-1185">Reference proteome</keyword>
<dbReference type="RefSeq" id="WP_169055552.1">
    <property type="nucleotide sequence ID" value="NZ_CP076133.1"/>
</dbReference>
<organism evidence="1 2">
    <name type="scientific">Flammeovirga yaeyamensis</name>
    <dbReference type="NCBI Taxonomy" id="367791"/>
    <lineage>
        <taxon>Bacteria</taxon>
        <taxon>Pseudomonadati</taxon>
        <taxon>Bacteroidota</taxon>
        <taxon>Cytophagia</taxon>
        <taxon>Cytophagales</taxon>
        <taxon>Flammeovirgaceae</taxon>
        <taxon>Flammeovirga</taxon>
    </lineage>
</organism>
<gene>
    <name evidence="1" type="ORF">KMW28_28015</name>
</gene>
<sequence length="49" mass="5900">MEDFAMDFEDQIFDNNDGLFDDMEDLDFEDLKDELDAIEKYDLDIDEEI</sequence>
<evidence type="ECO:0000313" key="2">
    <source>
        <dbReference type="Proteomes" id="UP000678679"/>
    </source>
</evidence>
<dbReference type="KEGG" id="fya:KMW28_28015"/>
<proteinExistence type="predicted"/>
<dbReference type="EMBL" id="CP076133">
    <property type="protein sequence ID" value="QWG04748.1"/>
    <property type="molecule type" value="Genomic_DNA"/>
</dbReference>
<accession>A0AAX1NF99</accession>
<reference evidence="1 2" key="1">
    <citation type="submission" date="2021-05" db="EMBL/GenBank/DDBJ databases">
        <title>Comparative genomic studies on the polysaccharide-degrading batcterial strains of the Flammeovirga genus.</title>
        <authorList>
            <person name="Zewei F."/>
            <person name="Zheng Z."/>
            <person name="Yu L."/>
            <person name="Ruyue G."/>
            <person name="Yanhong M."/>
            <person name="Yuanyuan C."/>
            <person name="Jingyan G."/>
            <person name="Wenjun H."/>
        </authorList>
    </citation>
    <scope>NUCLEOTIDE SEQUENCE [LARGE SCALE GENOMIC DNA]</scope>
    <source>
        <strain evidence="1 2">NBRC:100898</strain>
    </source>
</reference>